<comment type="caution">
    <text evidence="1">The sequence shown here is derived from an EMBL/GenBank/DDBJ whole genome shotgun (WGS) entry which is preliminary data.</text>
</comment>
<accession>A0ABS6S1N1</accession>
<keyword evidence="2" id="KW-1185">Reference proteome</keyword>
<dbReference type="Proteomes" id="UP001196980">
    <property type="component" value="Unassembled WGS sequence"/>
</dbReference>
<reference evidence="1 2" key="1">
    <citation type="journal article" date="2020" name="J Geophys Res Biogeosci">
        <title>Magnetotaxis as an Adaptation to Enable Bacterial Shuttling of Microbial Sulfur and Sulfur Cycling Across Aquatic Oxic#Anoxic Interfaces.</title>
        <authorList>
            <person name="Li J."/>
            <person name="Liu P."/>
            <person name="Wang J."/>
            <person name="Roberts A.P."/>
            <person name="Pan Y."/>
        </authorList>
    </citation>
    <scope>NUCLEOTIDE SEQUENCE [LARGE SCALE GENOMIC DNA]</scope>
    <source>
        <strain evidence="1 2">MYR-1_YQ</strain>
    </source>
</reference>
<dbReference type="EMBL" id="JABXWD010000234">
    <property type="protein sequence ID" value="MBV6342318.1"/>
    <property type="molecule type" value="Genomic_DNA"/>
</dbReference>
<proteinExistence type="predicted"/>
<sequence length="64" mass="7383">MWSNLGIERVDVRPEVGRRVPESDHPRKDAVAWHPALPPLDLRGRLTLDAGNLYTYGQPFHFFD</sequence>
<protein>
    <submittedName>
        <fullName evidence="1">Uncharacterized protein</fullName>
    </submittedName>
</protein>
<organism evidence="1 2">
    <name type="scientific">Candidatus Magnetobacterium casense</name>
    <dbReference type="NCBI Taxonomy" id="1455061"/>
    <lineage>
        <taxon>Bacteria</taxon>
        <taxon>Pseudomonadati</taxon>
        <taxon>Nitrospirota</taxon>
        <taxon>Thermodesulfovibrionia</taxon>
        <taxon>Thermodesulfovibrionales</taxon>
        <taxon>Candidatus Magnetobacteriaceae</taxon>
        <taxon>Candidatus Magnetobacterium</taxon>
    </lineage>
</organism>
<name>A0ABS6S1N1_9BACT</name>
<dbReference type="RefSeq" id="WP_218252937.1">
    <property type="nucleotide sequence ID" value="NZ_JABXWD010000234.1"/>
</dbReference>
<evidence type="ECO:0000313" key="2">
    <source>
        <dbReference type="Proteomes" id="UP001196980"/>
    </source>
</evidence>
<gene>
    <name evidence="1" type="ORF">HWQ67_12045</name>
</gene>
<evidence type="ECO:0000313" key="1">
    <source>
        <dbReference type="EMBL" id="MBV6342318.1"/>
    </source>
</evidence>